<sequence>MSPRTKSKTPVSRRASKFKAAQDLVDQQNAELKKRKIKAEIVTADEMVNTFTERTSTGLLGLDLIVGGGLPDGAVVQYKGKPSCAKTTAAYRHAAEVQKKFGGYAVIGHIAVEHPIDKPWARRNGFLVAYSDEEIANMEKVRGAQFSKAVLATLRSQIGAFYEVHALTGEDQLQILLDWVMSGTFDLIILDSIGALTTRHAMEVDLGGEKPGDGVPLMMTSFTKKLHSALNMKADDGEPNRTTVLGVNQFREKINTMGRGPTKSSPGGNAWKHIASLDVEFSHIESGKLYDGTKNDPKTYHLWGKEIRIHIGKSKNGAPEGGITSIELILNRKNPHNLPVGSINLAMSIRTAGDRFGLFKIKGRSNEIVKEHKVFFKDKLPEGHSMVWTSKGDLLADLNKYRKFRDYAHHYILELSNVRQTGIGIEEDDEPQEEEVGQAD</sequence>
<dbReference type="Gene3D" id="3.40.50.300">
    <property type="entry name" value="P-loop containing nucleotide triphosphate hydrolases"/>
    <property type="match status" value="1"/>
</dbReference>
<dbReference type="PRINTS" id="PR00142">
    <property type="entry name" value="RECA"/>
</dbReference>
<comment type="caution">
    <text evidence="7">The sequence shown here is derived from an EMBL/GenBank/DDBJ whole genome shotgun (WGS) entry which is preliminary data.</text>
</comment>
<dbReference type="GO" id="GO:0006281">
    <property type="term" value="P:DNA repair"/>
    <property type="evidence" value="ECO:0007669"/>
    <property type="project" value="InterPro"/>
</dbReference>
<feature type="domain" description="RecA-like N-terminal" evidence="6">
    <location>
        <begin position="32"/>
        <end position="126"/>
    </location>
</feature>
<keyword evidence="2" id="KW-0547">Nucleotide-binding</keyword>
<gene>
    <name evidence="7" type="ORF">LCGC14_0147310</name>
</gene>
<reference evidence="7" key="1">
    <citation type="journal article" date="2015" name="Nature">
        <title>Complex archaea that bridge the gap between prokaryotes and eukaryotes.</title>
        <authorList>
            <person name="Spang A."/>
            <person name="Saw J.H."/>
            <person name="Jorgensen S.L."/>
            <person name="Zaremba-Niedzwiedzka K."/>
            <person name="Martijn J."/>
            <person name="Lind A.E."/>
            <person name="van Eijk R."/>
            <person name="Schleper C."/>
            <person name="Guy L."/>
            <person name="Ettema T.J."/>
        </authorList>
    </citation>
    <scope>NUCLEOTIDE SEQUENCE</scope>
</reference>
<protein>
    <recommendedName>
        <fullName evidence="6">RecA-like N-terminal domain-containing protein</fullName>
    </recommendedName>
</protein>
<feature type="domain" description="RecA-like N-terminal" evidence="6">
    <location>
        <begin position="168"/>
        <end position="319"/>
    </location>
</feature>
<evidence type="ECO:0000256" key="3">
    <source>
        <dbReference type="ARBA" id="ARBA00022840"/>
    </source>
</evidence>
<dbReference type="PANTHER" id="PTHR45900:SF1">
    <property type="entry name" value="MITOCHONDRIAL DNA REPAIR PROTEIN RECA HOMOLOG-RELATED"/>
    <property type="match status" value="1"/>
</dbReference>
<dbReference type="AlphaFoldDB" id="A0A0F9V3P3"/>
<dbReference type="InterPro" id="IPR013765">
    <property type="entry name" value="DNA_recomb/repair_RecA"/>
</dbReference>
<dbReference type="GO" id="GO:0003697">
    <property type="term" value="F:single-stranded DNA binding"/>
    <property type="evidence" value="ECO:0007669"/>
    <property type="project" value="InterPro"/>
</dbReference>
<proteinExistence type="inferred from homology"/>
<evidence type="ECO:0000313" key="7">
    <source>
        <dbReference type="EMBL" id="KKN98619.1"/>
    </source>
</evidence>
<feature type="region of interest" description="Disordered" evidence="5">
    <location>
        <begin position="1"/>
        <end position="20"/>
    </location>
</feature>
<keyword evidence="4" id="KW-0233">DNA recombination</keyword>
<comment type="similarity">
    <text evidence="1">Belongs to the RecA family.</text>
</comment>
<evidence type="ECO:0000256" key="2">
    <source>
        <dbReference type="ARBA" id="ARBA00022741"/>
    </source>
</evidence>
<dbReference type="InterPro" id="IPR027417">
    <property type="entry name" value="P-loop_NTPase"/>
</dbReference>
<name>A0A0F9V3P3_9ZZZZ</name>
<dbReference type="PANTHER" id="PTHR45900">
    <property type="entry name" value="RECA"/>
    <property type="match status" value="1"/>
</dbReference>
<dbReference type="Pfam" id="PF00154">
    <property type="entry name" value="RecA_N"/>
    <property type="match status" value="2"/>
</dbReference>
<evidence type="ECO:0000256" key="1">
    <source>
        <dbReference type="ARBA" id="ARBA00009391"/>
    </source>
</evidence>
<dbReference type="GO" id="GO:0005524">
    <property type="term" value="F:ATP binding"/>
    <property type="evidence" value="ECO:0007669"/>
    <property type="project" value="UniProtKB-KW"/>
</dbReference>
<dbReference type="GO" id="GO:0006310">
    <property type="term" value="P:DNA recombination"/>
    <property type="evidence" value="ECO:0007669"/>
    <property type="project" value="UniProtKB-KW"/>
</dbReference>
<evidence type="ECO:0000256" key="5">
    <source>
        <dbReference type="SAM" id="MobiDB-lite"/>
    </source>
</evidence>
<keyword evidence="3" id="KW-0067">ATP-binding</keyword>
<dbReference type="InterPro" id="IPR049428">
    <property type="entry name" value="RecA-like_N"/>
</dbReference>
<dbReference type="EMBL" id="LAZR01000051">
    <property type="protein sequence ID" value="KKN98619.1"/>
    <property type="molecule type" value="Genomic_DNA"/>
</dbReference>
<accession>A0A0F9V3P3</accession>
<evidence type="ECO:0000256" key="4">
    <source>
        <dbReference type="ARBA" id="ARBA00023172"/>
    </source>
</evidence>
<organism evidence="7">
    <name type="scientific">marine sediment metagenome</name>
    <dbReference type="NCBI Taxonomy" id="412755"/>
    <lineage>
        <taxon>unclassified sequences</taxon>
        <taxon>metagenomes</taxon>
        <taxon>ecological metagenomes</taxon>
    </lineage>
</organism>
<dbReference type="SUPFAM" id="SSF52540">
    <property type="entry name" value="P-loop containing nucleoside triphosphate hydrolases"/>
    <property type="match status" value="1"/>
</dbReference>
<evidence type="ECO:0000259" key="6">
    <source>
        <dbReference type="Pfam" id="PF00154"/>
    </source>
</evidence>